<evidence type="ECO:0000313" key="1">
    <source>
        <dbReference type="EMBL" id="JAI08328.1"/>
    </source>
</evidence>
<dbReference type="AlphaFoldDB" id="A0A0E9Y016"/>
<name>A0A0E9Y016_ANGAN</name>
<protein>
    <submittedName>
        <fullName evidence="1">Uncharacterized protein</fullName>
    </submittedName>
</protein>
<reference evidence="1" key="1">
    <citation type="submission" date="2014-11" db="EMBL/GenBank/DDBJ databases">
        <authorList>
            <person name="Amaro Gonzalez C."/>
        </authorList>
    </citation>
    <scope>NUCLEOTIDE SEQUENCE</scope>
</reference>
<organism evidence="1">
    <name type="scientific">Anguilla anguilla</name>
    <name type="common">European freshwater eel</name>
    <name type="synonym">Muraena anguilla</name>
    <dbReference type="NCBI Taxonomy" id="7936"/>
    <lineage>
        <taxon>Eukaryota</taxon>
        <taxon>Metazoa</taxon>
        <taxon>Chordata</taxon>
        <taxon>Craniata</taxon>
        <taxon>Vertebrata</taxon>
        <taxon>Euteleostomi</taxon>
        <taxon>Actinopterygii</taxon>
        <taxon>Neopterygii</taxon>
        <taxon>Teleostei</taxon>
        <taxon>Anguilliformes</taxon>
        <taxon>Anguillidae</taxon>
        <taxon>Anguilla</taxon>
    </lineage>
</organism>
<sequence>MNNVNTKITLFTLDKHWIMWPPLVVVWSPPSGCGPQA</sequence>
<reference evidence="1" key="2">
    <citation type="journal article" date="2015" name="Fish Shellfish Immunol.">
        <title>Early steps in the European eel (Anguilla anguilla)-Vibrio vulnificus interaction in the gills: Role of the RtxA13 toxin.</title>
        <authorList>
            <person name="Callol A."/>
            <person name="Pajuelo D."/>
            <person name="Ebbesson L."/>
            <person name="Teles M."/>
            <person name="MacKenzie S."/>
            <person name="Amaro C."/>
        </authorList>
    </citation>
    <scope>NUCLEOTIDE SEQUENCE</scope>
</reference>
<dbReference type="EMBL" id="GBXM01000250">
    <property type="protein sequence ID" value="JAI08328.1"/>
    <property type="molecule type" value="Transcribed_RNA"/>
</dbReference>
<proteinExistence type="predicted"/>
<accession>A0A0E9Y016</accession>